<comment type="caution">
    <text evidence="4">The sequence shown here is derived from an EMBL/GenBank/DDBJ whole genome shotgun (WGS) entry which is preliminary data.</text>
</comment>
<keyword evidence="2" id="KW-1133">Transmembrane helix</keyword>
<feature type="transmembrane region" description="Helical" evidence="2">
    <location>
        <begin position="7"/>
        <end position="26"/>
    </location>
</feature>
<dbReference type="RefSeq" id="WP_286305443.1">
    <property type="nucleotide sequence ID" value="NZ_AP027741.1"/>
</dbReference>
<reference evidence="4 5" key="1">
    <citation type="journal article" date="2019" name="Int. J. Syst. Evol. Microbiol.">
        <title>The Global Catalogue of Microorganisms (GCM) 10K type strain sequencing project: providing services to taxonomists for standard genome sequencing and annotation.</title>
        <authorList>
            <consortium name="The Broad Institute Genomics Platform"/>
            <consortium name="The Broad Institute Genome Sequencing Center for Infectious Disease"/>
            <person name="Wu L."/>
            <person name="Ma J."/>
        </authorList>
    </citation>
    <scope>NUCLEOTIDE SEQUENCE [LARGE SCALE GENOMIC DNA]</scope>
    <source>
        <strain evidence="4 5">JCM 6886</strain>
    </source>
</reference>
<evidence type="ECO:0000256" key="2">
    <source>
        <dbReference type="SAM" id="Phobius"/>
    </source>
</evidence>
<dbReference type="EMBL" id="BAAADG010000001">
    <property type="protein sequence ID" value="GAA0213373.1"/>
    <property type="molecule type" value="Genomic_DNA"/>
</dbReference>
<feature type="compositionally biased region" description="Basic and acidic residues" evidence="1">
    <location>
        <begin position="803"/>
        <end position="822"/>
    </location>
</feature>
<dbReference type="Proteomes" id="UP001501476">
    <property type="component" value="Unassembled WGS sequence"/>
</dbReference>
<dbReference type="InterPro" id="IPR052894">
    <property type="entry name" value="AsmA-related"/>
</dbReference>
<feature type="region of interest" description="Disordered" evidence="1">
    <location>
        <begin position="768"/>
        <end position="822"/>
    </location>
</feature>
<dbReference type="Pfam" id="PF05170">
    <property type="entry name" value="AsmA"/>
    <property type="match status" value="1"/>
</dbReference>
<feature type="domain" description="AsmA" evidence="3">
    <location>
        <begin position="7"/>
        <end position="675"/>
    </location>
</feature>
<proteinExistence type="predicted"/>
<dbReference type="PANTHER" id="PTHR30441:SF4">
    <property type="entry name" value="PROTEIN ASMA"/>
    <property type="match status" value="1"/>
</dbReference>
<protein>
    <recommendedName>
        <fullName evidence="3">AsmA domain-containing protein</fullName>
    </recommendedName>
</protein>
<evidence type="ECO:0000313" key="5">
    <source>
        <dbReference type="Proteomes" id="UP001501476"/>
    </source>
</evidence>
<keyword evidence="2" id="KW-0812">Transmembrane</keyword>
<accession>A0ABN0T5V0</accession>
<gene>
    <name evidence="4" type="ORF">GCM10008964_00970</name>
</gene>
<feature type="compositionally biased region" description="Gly residues" evidence="1">
    <location>
        <begin position="769"/>
        <end position="779"/>
    </location>
</feature>
<name>A0ABN0T5V0_9GAMM</name>
<evidence type="ECO:0000256" key="1">
    <source>
        <dbReference type="SAM" id="MobiDB-lite"/>
    </source>
</evidence>
<sequence length="822" mass="88178">MRTFIKIVVFLIVIVIAGLIALPFFIDPNDYKDEISREVEKVTGRNLTLQGDIGLSVFPWIALDLGPLSLSNAEGFNAETFAKVQAAEIRIKLIPLLKKQLEMDTIILDGLVLNLETDKSGKTNWDDLVKPDATEEATVTEAESTADSDEQSSPALQTITVAGIKLSNANILWSDASKGESYQLRNLNLTTDPLEPGVPTAVDMDFDVISTKPEAKAHVTLTTNAAVDMEKQQYALEGFSFSAIAEGKELAFNQADLSLKGDIKADLAKQWVEVSDLALAAKATNNQQKVDAKLTGQVTSNLATQQSNIDNLDITATIQDPSLPDEQAEFHLTSGIKADLKQETLTVSALVLKLQDLLLEGDIQAKDILKEKPTFAGSIHIQPFSLRKLASDMKIELPEMSDESTLEKVELRSELSGSTNQINLKQLALTLDQSNLTGQFAVSNFSKPAFNFNLKLDQIDADRYMPPVKEEKETDKTPTTNDNANKAATAEEALPLDALRQINAKGSIDIGKLKATGLNSENIHISIDAGDGLVKLTPLKANLYQGQYNGNIILDARSDALKLSLNEQVKNVQAGPLLKDMTGDAKISGTANANAKLTGSGATVSQIKQTLTGNGGFAFTDGALQGINIAEIIRKAKAALKGESLPASDAPVQTDFSSMSGTFTANNGVINNQDLAVKSPLLRIDGAGKANLANETLDYGLKVAVVGTSKGQGGKELEELKGVTIPIKITGTFSEPKPTVDLANLVKDKAKEELKSKAEEKLKEKLGDDLGGLLGGKLGGSKAKSETQSTEAENATDAESEEEKSSDKKLEDAVKDKLKNFF</sequence>
<keyword evidence="2" id="KW-0472">Membrane</keyword>
<organism evidence="4 5">
    <name type="scientific">Methylophaga marina</name>
    <dbReference type="NCBI Taxonomy" id="45495"/>
    <lineage>
        <taxon>Bacteria</taxon>
        <taxon>Pseudomonadati</taxon>
        <taxon>Pseudomonadota</taxon>
        <taxon>Gammaproteobacteria</taxon>
        <taxon>Thiotrichales</taxon>
        <taxon>Piscirickettsiaceae</taxon>
        <taxon>Methylophaga</taxon>
    </lineage>
</organism>
<keyword evidence="5" id="KW-1185">Reference proteome</keyword>
<dbReference type="InterPro" id="IPR007844">
    <property type="entry name" value="AsmA"/>
</dbReference>
<evidence type="ECO:0000313" key="4">
    <source>
        <dbReference type="EMBL" id="GAA0213373.1"/>
    </source>
</evidence>
<evidence type="ECO:0000259" key="3">
    <source>
        <dbReference type="Pfam" id="PF05170"/>
    </source>
</evidence>
<dbReference type="PANTHER" id="PTHR30441">
    <property type="entry name" value="DUF748 DOMAIN-CONTAINING PROTEIN"/>
    <property type="match status" value="1"/>
</dbReference>